<organism evidence="1">
    <name type="scientific">Pithovirus LCDPAC01</name>
    <dbReference type="NCBI Taxonomy" id="2506600"/>
    <lineage>
        <taxon>Viruses</taxon>
        <taxon>Pithoviruses</taxon>
    </lineage>
</organism>
<protein>
    <submittedName>
        <fullName evidence="1">Uncharacterized protein</fullName>
    </submittedName>
</protein>
<sequence length="62" mass="7314">MDSKLAIINDLKVLRDLKVLWERINDLYNQDLSRDLMKNTEKIYRLGEEAEKLTETLSDSTD</sequence>
<evidence type="ECO:0000313" key="1">
    <source>
        <dbReference type="EMBL" id="QBK84787.1"/>
    </source>
</evidence>
<gene>
    <name evidence="1" type="ORF">LCDPAC01_02680</name>
</gene>
<proteinExistence type="predicted"/>
<reference evidence="1" key="1">
    <citation type="journal article" date="2019" name="MBio">
        <title>Virus Genomes from Deep Sea Sediments Expand the Ocean Megavirome and Support Independent Origins of Viral Gigantism.</title>
        <authorList>
            <person name="Backstrom D."/>
            <person name="Yutin N."/>
            <person name="Jorgensen S.L."/>
            <person name="Dharamshi J."/>
            <person name="Homa F."/>
            <person name="Zaremba-Niedwiedzka K."/>
            <person name="Spang A."/>
            <person name="Wolf Y.I."/>
            <person name="Koonin E.V."/>
            <person name="Ettema T.J."/>
        </authorList>
    </citation>
    <scope>NUCLEOTIDE SEQUENCE</scope>
</reference>
<name>A0A4D5XEX2_9VIRU</name>
<dbReference type="EMBL" id="MK500296">
    <property type="protein sequence ID" value="QBK84787.1"/>
    <property type="molecule type" value="Genomic_DNA"/>
</dbReference>
<accession>A0A4D5XEX2</accession>